<feature type="transmembrane region" description="Helical" evidence="2">
    <location>
        <begin position="223"/>
        <end position="244"/>
    </location>
</feature>
<evidence type="ECO:0000256" key="1">
    <source>
        <dbReference type="SAM" id="MobiDB-lite"/>
    </source>
</evidence>
<feature type="transmembrane region" description="Helical" evidence="2">
    <location>
        <begin position="250"/>
        <end position="270"/>
    </location>
</feature>
<feature type="transmembrane region" description="Helical" evidence="2">
    <location>
        <begin position="6"/>
        <end position="27"/>
    </location>
</feature>
<feature type="transmembrane region" description="Helical" evidence="2">
    <location>
        <begin position="744"/>
        <end position="768"/>
    </location>
</feature>
<feature type="transmembrane region" description="Helical" evidence="2">
    <location>
        <begin position="481"/>
        <end position="501"/>
    </location>
</feature>
<keyword evidence="4" id="KW-1185">Reference proteome</keyword>
<feature type="transmembrane region" description="Helical" evidence="2">
    <location>
        <begin position="780"/>
        <end position="801"/>
    </location>
</feature>
<feature type="region of interest" description="Disordered" evidence="1">
    <location>
        <begin position="46"/>
        <end position="104"/>
    </location>
</feature>
<keyword evidence="2" id="KW-0472">Membrane</keyword>
<feature type="transmembrane region" description="Helical" evidence="2">
    <location>
        <begin position="352"/>
        <end position="373"/>
    </location>
</feature>
<dbReference type="PANTHER" id="PTHR38434">
    <property type="entry name" value="BLL2549 PROTEIN"/>
    <property type="match status" value="1"/>
</dbReference>
<feature type="transmembrane region" description="Helical" evidence="2">
    <location>
        <begin position="508"/>
        <end position="526"/>
    </location>
</feature>
<organism evidence="3 4">
    <name type="scientific">Breoghania corrubedonensis</name>
    <dbReference type="NCBI Taxonomy" id="665038"/>
    <lineage>
        <taxon>Bacteria</taxon>
        <taxon>Pseudomonadati</taxon>
        <taxon>Pseudomonadota</taxon>
        <taxon>Alphaproteobacteria</taxon>
        <taxon>Hyphomicrobiales</taxon>
        <taxon>Stappiaceae</taxon>
        <taxon>Breoghania</taxon>
    </lineage>
</organism>
<dbReference type="PANTHER" id="PTHR38434:SF1">
    <property type="entry name" value="BLL2549 PROTEIN"/>
    <property type="match status" value="1"/>
</dbReference>
<feature type="transmembrane region" description="Helical" evidence="2">
    <location>
        <begin position="407"/>
        <end position="425"/>
    </location>
</feature>
<dbReference type="RefSeq" id="WP_107988229.1">
    <property type="nucleotide sequence ID" value="NZ_QAYG01000001.1"/>
</dbReference>
<feature type="region of interest" description="Disordered" evidence="1">
    <location>
        <begin position="119"/>
        <end position="144"/>
    </location>
</feature>
<dbReference type="Proteomes" id="UP000244081">
    <property type="component" value="Unassembled WGS sequence"/>
</dbReference>
<keyword evidence="2" id="KW-1133">Transmembrane helix</keyword>
<proteinExistence type="predicted"/>
<dbReference type="EMBL" id="QAYG01000001">
    <property type="protein sequence ID" value="PTW62696.1"/>
    <property type="molecule type" value="Genomic_DNA"/>
</dbReference>
<feature type="transmembrane region" description="Helical" evidence="2">
    <location>
        <begin position="325"/>
        <end position="346"/>
    </location>
</feature>
<comment type="caution">
    <text evidence="3">The sequence shown here is derived from an EMBL/GenBank/DDBJ whole genome shotgun (WGS) entry which is preliminary data.</text>
</comment>
<feature type="transmembrane region" description="Helical" evidence="2">
    <location>
        <begin position="385"/>
        <end position="401"/>
    </location>
</feature>
<keyword evidence="2" id="KW-0812">Transmembrane</keyword>
<accession>A0A2T5VG45</accession>
<name>A0A2T5VG45_9HYPH</name>
<evidence type="ECO:0000313" key="4">
    <source>
        <dbReference type="Proteomes" id="UP000244081"/>
    </source>
</evidence>
<evidence type="ECO:0000313" key="3">
    <source>
        <dbReference type="EMBL" id="PTW62696.1"/>
    </source>
</evidence>
<protein>
    <submittedName>
        <fullName evidence="3">Putative membrane protein</fullName>
    </submittedName>
</protein>
<feature type="transmembrane region" description="Helical" evidence="2">
    <location>
        <begin position="594"/>
        <end position="610"/>
    </location>
</feature>
<dbReference type="PIRSF" id="PIRSF035905">
    <property type="entry name" value="UCP035905_mp"/>
    <property type="match status" value="1"/>
</dbReference>
<reference evidence="3 4" key="1">
    <citation type="submission" date="2018-04" db="EMBL/GenBank/DDBJ databases">
        <title>Genomic Encyclopedia of Archaeal and Bacterial Type Strains, Phase II (KMG-II): from individual species to whole genera.</title>
        <authorList>
            <person name="Goeker M."/>
        </authorList>
    </citation>
    <scope>NUCLEOTIDE SEQUENCE [LARGE SCALE GENOMIC DNA]</scope>
    <source>
        <strain evidence="3 4">DSM 23382</strain>
    </source>
</reference>
<feature type="transmembrane region" description="Helical" evidence="2">
    <location>
        <begin position="654"/>
        <end position="672"/>
    </location>
</feature>
<feature type="transmembrane region" description="Helical" evidence="2">
    <location>
        <begin position="878"/>
        <end position="896"/>
    </location>
</feature>
<feature type="compositionally biased region" description="Basic and acidic residues" evidence="1">
    <location>
        <begin position="64"/>
        <end position="78"/>
    </location>
</feature>
<feature type="compositionally biased region" description="Low complexity" evidence="1">
    <location>
        <begin position="119"/>
        <end position="131"/>
    </location>
</feature>
<feature type="transmembrane region" description="Helical" evidence="2">
    <location>
        <begin position="902"/>
        <end position="922"/>
    </location>
</feature>
<dbReference type="OrthoDB" id="5422830at2"/>
<feature type="compositionally biased region" description="Pro residues" evidence="1">
    <location>
        <begin position="90"/>
        <end position="101"/>
    </location>
</feature>
<feature type="transmembrane region" description="Helical" evidence="2">
    <location>
        <begin position="569"/>
        <end position="588"/>
    </location>
</feature>
<evidence type="ECO:0000256" key="2">
    <source>
        <dbReference type="SAM" id="Phobius"/>
    </source>
</evidence>
<dbReference type="AlphaFoldDB" id="A0A2T5VG45"/>
<dbReference type="InterPro" id="IPR019286">
    <property type="entry name" value="DUF2339_TM"/>
</dbReference>
<feature type="transmembrane region" description="Helical" evidence="2">
    <location>
        <begin position="681"/>
        <end position="703"/>
    </location>
</feature>
<feature type="transmembrane region" description="Helical" evidence="2">
    <location>
        <begin position="277"/>
        <end position="293"/>
    </location>
</feature>
<feature type="transmembrane region" description="Helical" evidence="2">
    <location>
        <begin position="432"/>
        <end position="451"/>
    </location>
</feature>
<feature type="transmembrane region" description="Helical" evidence="2">
    <location>
        <begin position="538"/>
        <end position="557"/>
    </location>
</feature>
<gene>
    <name evidence="3" type="ORF">C8N35_101743</name>
</gene>
<feature type="transmembrane region" description="Helical" evidence="2">
    <location>
        <begin position="182"/>
        <end position="202"/>
    </location>
</feature>
<feature type="transmembrane region" description="Helical" evidence="2">
    <location>
        <begin position="810"/>
        <end position="831"/>
    </location>
</feature>
<feature type="transmembrane region" description="Helical" evidence="2">
    <location>
        <begin position="157"/>
        <end position="176"/>
    </location>
</feature>
<feature type="transmembrane region" description="Helical" evidence="2">
    <location>
        <begin position="617"/>
        <end position="634"/>
    </location>
</feature>
<feature type="transmembrane region" description="Helical" evidence="2">
    <location>
        <begin position="715"/>
        <end position="732"/>
    </location>
</feature>
<dbReference type="Pfam" id="PF10101">
    <property type="entry name" value="DUF2339"/>
    <property type="match status" value="1"/>
</dbReference>
<feature type="transmembrane region" description="Helical" evidence="2">
    <location>
        <begin position="299"/>
        <end position="318"/>
    </location>
</feature>
<feature type="transmembrane region" description="Helical" evidence="2">
    <location>
        <begin position="851"/>
        <end position="871"/>
    </location>
</feature>
<dbReference type="InterPro" id="IPR014600">
    <property type="entry name" value="UCP035905_mem"/>
</dbReference>
<sequence length="942" mass="98222">METAITLIGLALLAIVVAALLGFVAWLRTADLGRRVMQLESDIASLRRSQVPPARAEGSAASSHAREEPSAEKQKPNEEPDTGSASVSPASPPPTAFPPFLAPDRAPLTPADRARARVPAMAAASVSAQDTAMRENGTEGNAGAGGSSFEMRFGANWTVWIGGLALVLGGIFLVRYSIEAGLLPPIVRVLAGGVFAALLIGLGEWRRRRTAEDDPAEAGDARAYIPGILTLAGITSAFASAYAAHALYGLIGPAAAFVLLGAVALLTLAASLLHGPAVASVGLVASYAVPFLVSSDEPALAPVVFYGLFVTLATYAVARIRRWRWLAIAGAACAVAWAHVLSALGVPADAGYLAIYDIGALALAGFFFVVNLYPRNPETEEVKPDWMVSAILAAHALPALYLLQIDAFGTVSVATLFIVMAALLVMASEWPAVAAGALAAAVLGAFAHLTFEVPIAPASFAPDIASDPVIASALLNPRTTAHLHFGLAIGLLLGVAGLVGTWRSAGRWALAAAGTAGPLGVFAVSYLRTDTAGLETAFGLSALALAAAFAGVTAFFETRLPRLSFTRDLAVSAYAIATIAALVTGMAILLHEGWLVIGLALLTSGIAWVETRKPSPVLRWLAVAVAAGCCLFIADDPTIAGAALGTTPIFNWLLYGYGVPTIAFAATAWLLARRDRDLPQAIFEALTIVFALATVAMQIHHLMNGGDMRASADTLAEGSLHTLLALAAAIGLQKLQGRAGGRVFDIASMLASFVGFAMIALVNLIVLNPMASGEEIGTNALFNVLIPAYLLPAVMLATLVWQARGKRPKAYVTSAAVLSLVMLFAWVTLEVRALFHRPRLDWGLTGDGELYTYSAVWLVLGIALLIAGVFTRSRSVRLASAAVVALVVVKVFLIDMGSLTGIWRAVSFIGLGFVLIGIGALYQRLLRAAPKPPPETRDEKPA</sequence>